<accession>A0A8S5TIW8</accession>
<name>A0A8S5TIW8_9CAUD</name>
<proteinExistence type="predicted"/>
<evidence type="ECO:0000313" key="1">
    <source>
        <dbReference type="EMBL" id="DAF63230.1"/>
    </source>
</evidence>
<organism evidence="1">
    <name type="scientific">Siphoviridae sp. ctIEo13</name>
    <dbReference type="NCBI Taxonomy" id="2827833"/>
    <lineage>
        <taxon>Viruses</taxon>
        <taxon>Duplodnaviria</taxon>
        <taxon>Heunggongvirae</taxon>
        <taxon>Uroviricota</taxon>
        <taxon>Caudoviricetes</taxon>
    </lineage>
</organism>
<sequence length="63" mass="7562">MKKYLVLKVWKEPATDFTGYDIHIMVLYEFDNYERAKAMVDSANKHRGPYHYFELASIPFPKF</sequence>
<protein>
    <submittedName>
        <fullName evidence="1">Uncharacterized protein</fullName>
    </submittedName>
</protein>
<reference evidence="1" key="1">
    <citation type="journal article" date="2021" name="Proc. Natl. Acad. Sci. U.S.A.">
        <title>A Catalog of Tens of Thousands of Viruses from Human Metagenomes Reveals Hidden Associations with Chronic Diseases.</title>
        <authorList>
            <person name="Tisza M.J."/>
            <person name="Buck C.B."/>
        </authorList>
    </citation>
    <scope>NUCLEOTIDE SEQUENCE</scope>
    <source>
        <strain evidence="1">CtIEo13</strain>
    </source>
</reference>
<dbReference type="EMBL" id="BK032835">
    <property type="protein sequence ID" value="DAF63230.1"/>
    <property type="molecule type" value="Genomic_DNA"/>
</dbReference>